<comment type="caution">
    <text evidence="7">The sequence shown here is derived from an EMBL/GenBank/DDBJ whole genome shotgun (WGS) entry which is preliminary data.</text>
</comment>
<evidence type="ECO:0000313" key="7">
    <source>
        <dbReference type="EMBL" id="CAD5220840.1"/>
    </source>
</evidence>
<keyword evidence="6" id="KW-0472">Membrane</keyword>
<gene>
    <name evidence="7" type="ORF">BOKJ2_LOCUS9145</name>
</gene>
<keyword evidence="3" id="KW-0328">Glycosyltransferase</keyword>
<dbReference type="OrthoDB" id="5835829at2759"/>
<evidence type="ECO:0000256" key="1">
    <source>
        <dbReference type="ARBA" id="ARBA00009995"/>
    </source>
</evidence>
<dbReference type="Proteomes" id="UP000783686">
    <property type="component" value="Unassembled WGS sequence"/>
</dbReference>
<keyword evidence="6" id="KW-1133">Transmembrane helix</keyword>
<evidence type="ECO:0000256" key="2">
    <source>
        <dbReference type="ARBA" id="ARBA00012544"/>
    </source>
</evidence>
<dbReference type="GO" id="GO:0015020">
    <property type="term" value="F:glucuronosyltransferase activity"/>
    <property type="evidence" value="ECO:0007669"/>
    <property type="project" value="UniProtKB-EC"/>
</dbReference>
<evidence type="ECO:0000256" key="6">
    <source>
        <dbReference type="SAM" id="Phobius"/>
    </source>
</evidence>
<dbReference type="Gene3D" id="3.40.50.2000">
    <property type="entry name" value="Glycogen Phosphorylase B"/>
    <property type="match status" value="2"/>
</dbReference>
<dbReference type="SUPFAM" id="SSF53756">
    <property type="entry name" value="UDP-Glycosyltransferase/glycogen phosphorylase"/>
    <property type="match status" value="1"/>
</dbReference>
<dbReference type="InterPro" id="IPR050271">
    <property type="entry name" value="UDP-glycosyltransferase"/>
</dbReference>
<reference evidence="7" key="1">
    <citation type="submission" date="2020-09" db="EMBL/GenBank/DDBJ databases">
        <authorList>
            <person name="Kikuchi T."/>
        </authorList>
    </citation>
    <scope>NUCLEOTIDE SEQUENCE</scope>
    <source>
        <strain evidence="7">SH1</strain>
    </source>
</reference>
<dbReference type="PANTHER" id="PTHR48043">
    <property type="entry name" value="EG:EG0003.4 PROTEIN-RELATED"/>
    <property type="match status" value="1"/>
</dbReference>
<dbReference type="EMBL" id="CAJFCW020000004">
    <property type="protein sequence ID" value="CAG9114194.1"/>
    <property type="molecule type" value="Genomic_DNA"/>
</dbReference>
<name>A0A811KYC3_9BILA</name>
<evidence type="ECO:0000313" key="8">
    <source>
        <dbReference type="Proteomes" id="UP000614601"/>
    </source>
</evidence>
<accession>A0A811KYC3</accession>
<comment type="similarity">
    <text evidence="1">Belongs to the UDP-glycosyltransferase family.</text>
</comment>
<comment type="catalytic activity">
    <reaction evidence="5">
        <text>glucuronate acceptor + UDP-alpha-D-glucuronate = acceptor beta-D-glucuronoside + UDP + H(+)</text>
        <dbReference type="Rhea" id="RHEA:21032"/>
        <dbReference type="ChEBI" id="CHEBI:15378"/>
        <dbReference type="ChEBI" id="CHEBI:58052"/>
        <dbReference type="ChEBI" id="CHEBI:58223"/>
        <dbReference type="ChEBI" id="CHEBI:132367"/>
        <dbReference type="ChEBI" id="CHEBI:132368"/>
        <dbReference type="EC" id="2.4.1.17"/>
    </reaction>
</comment>
<organism evidence="7 8">
    <name type="scientific">Bursaphelenchus okinawaensis</name>
    <dbReference type="NCBI Taxonomy" id="465554"/>
    <lineage>
        <taxon>Eukaryota</taxon>
        <taxon>Metazoa</taxon>
        <taxon>Ecdysozoa</taxon>
        <taxon>Nematoda</taxon>
        <taxon>Chromadorea</taxon>
        <taxon>Rhabditida</taxon>
        <taxon>Tylenchina</taxon>
        <taxon>Tylenchomorpha</taxon>
        <taxon>Aphelenchoidea</taxon>
        <taxon>Aphelenchoididae</taxon>
        <taxon>Bursaphelenchus</taxon>
    </lineage>
</organism>
<proteinExistence type="inferred from homology"/>
<dbReference type="InterPro" id="IPR002213">
    <property type="entry name" value="UDP_glucos_trans"/>
</dbReference>
<evidence type="ECO:0000256" key="4">
    <source>
        <dbReference type="ARBA" id="ARBA00022679"/>
    </source>
</evidence>
<feature type="transmembrane region" description="Helical" evidence="6">
    <location>
        <begin position="446"/>
        <end position="466"/>
    </location>
</feature>
<dbReference type="Proteomes" id="UP000614601">
    <property type="component" value="Unassembled WGS sequence"/>
</dbReference>
<protein>
    <recommendedName>
        <fullName evidence="2">glucuronosyltransferase</fullName>
        <ecNumber evidence="2">2.4.1.17</ecNumber>
    </recommendedName>
</protein>
<dbReference type="EC" id="2.4.1.17" evidence="2"/>
<dbReference type="PANTHER" id="PTHR48043:SF145">
    <property type="entry name" value="FI06409P-RELATED"/>
    <property type="match status" value="1"/>
</dbReference>
<dbReference type="AlphaFoldDB" id="A0A811KYC3"/>
<dbReference type="CDD" id="cd03784">
    <property type="entry name" value="GT1_Gtf-like"/>
    <property type="match status" value="1"/>
</dbReference>
<evidence type="ECO:0000256" key="5">
    <source>
        <dbReference type="ARBA" id="ARBA00047475"/>
    </source>
</evidence>
<evidence type="ECO:0000256" key="3">
    <source>
        <dbReference type="ARBA" id="ARBA00022676"/>
    </source>
</evidence>
<keyword evidence="4" id="KW-0808">Transferase</keyword>
<dbReference type="EMBL" id="CAJFDH010000004">
    <property type="protein sequence ID" value="CAD5220840.1"/>
    <property type="molecule type" value="Genomic_DNA"/>
</dbReference>
<keyword evidence="6" id="KW-0812">Transmembrane</keyword>
<sequence length="484" mass="53920">MTSVLKVVVPIFAILHVVTAYNYLFVSSNFCYTHAVYNAKIAETLQKAGHQVHFVMFKSNKFVPFNDNKLTNVTTILADDIEVMSKILSGFSIYNDVFTSDVALMKGEELDIMLGMFQHYCRSLLHNAELQEILNRTKYDALFVESIDICGAALGHLHGIKPVFFMSPVPVSEYNSYSMGIPFNPNVFPVMNRASPNGIHMTMYERFVNWYEYYDSVGNLLRRMSNGEVFQLVQHLNLPYPQELSRNAALFIQNTNEFLDLPRPVSGKQVFVGGITVRAPGTLNEETQKIYDSAKKGVIYFSFGSLADNSKLPANTTQKTAAFITHCGLNSLNEAAFAGVPLIAIPLFGDQTFNTAVVNHIGNGIHVSKLQLTEETIVKALDTVLNSPKIRSRAKELSEMLNNQPKPPQQKLVDSVVLATRYPEMYNKLTLPGAEVSFVRYFGLDLLAVVLAAATATLVFVAVGMYKMYVTVRLFTAPSKVKAQ</sequence>
<keyword evidence="8" id="KW-1185">Reference proteome</keyword>
<dbReference type="Pfam" id="PF00201">
    <property type="entry name" value="UDPGT"/>
    <property type="match status" value="2"/>
</dbReference>